<dbReference type="InterPro" id="IPR037695">
    <property type="entry name" value="IQUB"/>
</dbReference>
<gene>
    <name evidence="3" type="primary">LOC107218448</name>
</gene>
<proteinExistence type="predicted"/>
<dbReference type="InterPro" id="IPR057887">
    <property type="entry name" value="IQUB_helical"/>
</dbReference>
<dbReference type="PANTHER" id="PTHR21074">
    <property type="entry name" value="IQ AND UBIQUITIN-LIKE DOMAIN-CONTAINING PROTEIN"/>
    <property type="match status" value="1"/>
</dbReference>
<name>A0ABM3GNX5_NEOLC</name>
<accession>A0ABM3GNX5</accession>
<dbReference type="Proteomes" id="UP000829291">
    <property type="component" value="Chromosome 7"/>
</dbReference>
<reference evidence="3" key="1">
    <citation type="submission" date="2025-08" db="UniProtKB">
        <authorList>
            <consortium name="RefSeq"/>
        </authorList>
    </citation>
    <scope>IDENTIFICATION</scope>
    <source>
        <tissue evidence="3">Thorax and Abdomen</tissue>
    </source>
</reference>
<evidence type="ECO:0000259" key="1">
    <source>
        <dbReference type="Pfam" id="PF25805"/>
    </source>
</evidence>
<dbReference type="RefSeq" id="XP_046601968.1">
    <property type="nucleotide sequence ID" value="XM_046746012.1"/>
</dbReference>
<feature type="domain" description="IQ motif and ubiquitin-like" evidence="1">
    <location>
        <begin position="229"/>
        <end position="333"/>
    </location>
</feature>
<sequence length="493" mass="59067">MVLVVEVEDRTIKKPYLGGWRHKITGVQYLNANSQTGPRQKRIPWNSQCTRPIQTVETKTRFTETPVHRATQMWREDCYVPNVSDKYVGPKPYETYDEMQSKLDIEGKATMIQKYYRAYRIARFIKESAATYRQFVADCKRHEEERLLAYKRRHQHDIIRKTYPSSRFDFDMLYNLMDQWKHSQMKRVAGIFFKGAQRAANVMLLNKSVDMLREIDQLKQIVKTEFLEEKKIKFLTFHCAPIEWNGYKGKPTQMITVKVQRAREFKRLYDNLSCKNSTVESRTELLVMLKNSLKYHHCQAVNELVYLIDQEITLMSRGVRNKWLNQLRRRIETCERLVEGKQARINFSLYTYLLNGIREDEMKRNCFSSLIFILREPGIYHLINNIWHGRSVISENDDLFKLRLGRFDINIEWSPWNCILLTEEEAEAHYYIKDFRTVYAQSLLEKIFLAQEQAKSHFRELVVFEKHYRESSRFYMVQKRKDYEAPKAIHSYA</sequence>
<evidence type="ECO:0000313" key="3">
    <source>
        <dbReference type="RefSeq" id="XP_046601968.1"/>
    </source>
</evidence>
<dbReference type="PANTHER" id="PTHR21074:SF0">
    <property type="entry name" value="IQ AND UBIQUITIN-LIKE DOMAIN-CONTAINING PROTEIN"/>
    <property type="match status" value="1"/>
</dbReference>
<dbReference type="GeneID" id="107218448"/>
<keyword evidence="2" id="KW-1185">Reference proteome</keyword>
<evidence type="ECO:0000313" key="2">
    <source>
        <dbReference type="Proteomes" id="UP000829291"/>
    </source>
</evidence>
<organism evidence="2 3">
    <name type="scientific">Neodiprion lecontei</name>
    <name type="common">Redheaded pine sawfly</name>
    <dbReference type="NCBI Taxonomy" id="441921"/>
    <lineage>
        <taxon>Eukaryota</taxon>
        <taxon>Metazoa</taxon>
        <taxon>Ecdysozoa</taxon>
        <taxon>Arthropoda</taxon>
        <taxon>Hexapoda</taxon>
        <taxon>Insecta</taxon>
        <taxon>Pterygota</taxon>
        <taxon>Neoptera</taxon>
        <taxon>Endopterygota</taxon>
        <taxon>Hymenoptera</taxon>
        <taxon>Tenthredinoidea</taxon>
        <taxon>Diprionidae</taxon>
        <taxon>Diprioninae</taxon>
        <taxon>Neodiprion</taxon>
    </lineage>
</organism>
<dbReference type="Pfam" id="PF25805">
    <property type="entry name" value="IQUB"/>
    <property type="match status" value="1"/>
</dbReference>
<protein>
    <submittedName>
        <fullName evidence="3">IQ and ubiquitin-like domain-containing protein</fullName>
    </submittedName>
</protein>